<dbReference type="Proteomes" id="UP000053820">
    <property type="component" value="Unassembled WGS sequence"/>
</dbReference>
<evidence type="ECO:0000256" key="2">
    <source>
        <dbReference type="SAM" id="Phobius"/>
    </source>
</evidence>
<sequence>MPDNRPNGYFTKKLFRLTGIIVAQLLIFTFAASWVGEQIYHQCISFDGFLTRLIVAQPRISTTVVTLLATVFSLASAALFGLSVKEATRHLLWKPRTLVEVSAGVALVKGSHIFRWEYMRLTLLTWFVFGMLKLLVTGWTTLLAPTLVQCYYNANGTELDITSTAFSALLGVELEAYAPVTIHDDSFPIIDVGGSVSGISAAGISFGMPGIVNFNQAKYNLSTGGLLPAIETFAGSTVSPGTNGTRMQFSGGKTAVNTRIDHGTSDGIKQWLGLQRNFTIDQQGITAEIVCQTQDSSSYELNFTNTNITVPVTQPGSTSTAYTLIAWNSTANCNTSSVAAQQYVTWADASGQPNVAGTGFLPSVVCPGHRNASDVYSKFIIATQGFYKYDFLPPTICEVTPLITTTRVDYTDGGVINASRILSNRTFAADESDLLFYIAGVANYHARNAQGLLNNIIGDVMFSIYSGEFNTPISSGIDEVYSTLEDYWRGVVEFSATFLRAGYSAEGAFQAGIPSNMTAPLNGTMYMLTMGWANRGSIYIFSILPLGIVTVLTVLTAVYSLVESWKERHNEHKQTSFDVSDTLHLIMASAEGNLTSKLSGFDNAGLLQNEAVKVQLQELPGNKKRLATEGAVTPKELDLEQPDPEA</sequence>
<keyword evidence="4" id="KW-1185">Reference proteome</keyword>
<keyword evidence="2" id="KW-1133">Transmembrane helix</keyword>
<dbReference type="HOGENOM" id="CLU_027217_1_0_1"/>
<organism evidence="3 4">
    <name type="scientific">Hydnomerulius pinastri MD-312</name>
    <dbReference type="NCBI Taxonomy" id="994086"/>
    <lineage>
        <taxon>Eukaryota</taxon>
        <taxon>Fungi</taxon>
        <taxon>Dikarya</taxon>
        <taxon>Basidiomycota</taxon>
        <taxon>Agaricomycotina</taxon>
        <taxon>Agaricomycetes</taxon>
        <taxon>Agaricomycetidae</taxon>
        <taxon>Boletales</taxon>
        <taxon>Boletales incertae sedis</taxon>
        <taxon>Leucogyrophana</taxon>
    </lineage>
</organism>
<protein>
    <submittedName>
        <fullName evidence="3">Uncharacterized protein</fullName>
    </submittedName>
</protein>
<feature type="transmembrane region" description="Helical" evidence="2">
    <location>
        <begin position="121"/>
        <end position="142"/>
    </location>
</feature>
<feature type="region of interest" description="Disordered" evidence="1">
    <location>
        <begin position="623"/>
        <end position="646"/>
    </location>
</feature>
<feature type="transmembrane region" description="Helical" evidence="2">
    <location>
        <begin position="60"/>
        <end position="84"/>
    </location>
</feature>
<dbReference type="AlphaFoldDB" id="A0A0C9WEJ3"/>
<dbReference type="EMBL" id="KN839848">
    <property type="protein sequence ID" value="KIJ63976.1"/>
    <property type="molecule type" value="Genomic_DNA"/>
</dbReference>
<proteinExistence type="predicted"/>
<keyword evidence="2" id="KW-0472">Membrane</keyword>
<feature type="transmembrane region" description="Helical" evidence="2">
    <location>
        <begin position="538"/>
        <end position="562"/>
    </location>
</feature>
<evidence type="ECO:0000313" key="3">
    <source>
        <dbReference type="EMBL" id="KIJ63976.1"/>
    </source>
</evidence>
<gene>
    <name evidence="3" type="ORF">HYDPIDRAFT_112471</name>
</gene>
<feature type="transmembrane region" description="Helical" evidence="2">
    <location>
        <begin position="14"/>
        <end position="35"/>
    </location>
</feature>
<evidence type="ECO:0000256" key="1">
    <source>
        <dbReference type="SAM" id="MobiDB-lite"/>
    </source>
</evidence>
<evidence type="ECO:0000313" key="4">
    <source>
        <dbReference type="Proteomes" id="UP000053820"/>
    </source>
</evidence>
<dbReference type="OrthoDB" id="3351168at2759"/>
<keyword evidence="2" id="KW-0812">Transmembrane</keyword>
<reference evidence="3 4" key="1">
    <citation type="submission" date="2014-04" db="EMBL/GenBank/DDBJ databases">
        <title>Evolutionary Origins and Diversification of the Mycorrhizal Mutualists.</title>
        <authorList>
            <consortium name="DOE Joint Genome Institute"/>
            <consortium name="Mycorrhizal Genomics Consortium"/>
            <person name="Kohler A."/>
            <person name="Kuo A."/>
            <person name="Nagy L.G."/>
            <person name="Floudas D."/>
            <person name="Copeland A."/>
            <person name="Barry K.W."/>
            <person name="Cichocki N."/>
            <person name="Veneault-Fourrey C."/>
            <person name="LaButti K."/>
            <person name="Lindquist E.A."/>
            <person name="Lipzen A."/>
            <person name="Lundell T."/>
            <person name="Morin E."/>
            <person name="Murat C."/>
            <person name="Riley R."/>
            <person name="Ohm R."/>
            <person name="Sun H."/>
            <person name="Tunlid A."/>
            <person name="Henrissat B."/>
            <person name="Grigoriev I.V."/>
            <person name="Hibbett D.S."/>
            <person name="Martin F."/>
        </authorList>
    </citation>
    <scope>NUCLEOTIDE SEQUENCE [LARGE SCALE GENOMIC DNA]</scope>
    <source>
        <strain evidence="3 4">MD-312</strain>
    </source>
</reference>
<accession>A0A0C9WEJ3</accession>
<name>A0A0C9WEJ3_9AGAM</name>